<feature type="domain" description="N-sulphoglucosamine sulphohydrolase C-terminal" evidence="3">
    <location>
        <begin position="366"/>
        <end position="519"/>
    </location>
</feature>
<dbReference type="PROSITE" id="PS00523">
    <property type="entry name" value="SULFATASE_1"/>
    <property type="match status" value="1"/>
</dbReference>
<dbReference type="RefSeq" id="WP_188464548.1">
    <property type="nucleotide sequence ID" value="NZ_BAABHU010000009.1"/>
</dbReference>
<dbReference type="InterPro" id="IPR032506">
    <property type="entry name" value="SGSH_C"/>
</dbReference>
<dbReference type="SUPFAM" id="SSF53649">
    <property type="entry name" value="Alkaline phosphatase-like"/>
    <property type="match status" value="1"/>
</dbReference>
<evidence type="ECO:0000256" key="2">
    <source>
        <dbReference type="ARBA" id="ARBA00022801"/>
    </source>
</evidence>
<dbReference type="Gene3D" id="3.40.720.10">
    <property type="entry name" value="Alkaline Phosphatase, subunit A"/>
    <property type="match status" value="1"/>
</dbReference>
<gene>
    <name evidence="4" type="ORF">GCM10011506_28110</name>
</gene>
<dbReference type="PROSITE" id="PS00149">
    <property type="entry name" value="SULFATASE_2"/>
    <property type="match status" value="1"/>
</dbReference>
<name>A0ABQ1MI53_9BACT</name>
<evidence type="ECO:0000259" key="3">
    <source>
        <dbReference type="Pfam" id="PF16347"/>
    </source>
</evidence>
<dbReference type="Proteomes" id="UP000636010">
    <property type="component" value="Unassembled WGS sequence"/>
</dbReference>
<evidence type="ECO:0000256" key="1">
    <source>
        <dbReference type="ARBA" id="ARBA00008779"/>
    </source>
</evidence>
<dbReference type="EMBL" id="BMEC01000009">
    <property type="protein sequence ID" value="GGC40915.1"/>
    <property type="molecule type" value="Genomic_DNA"/>
</dbReference>
<dbReference type="CDD" id="cd16031">
    <property type="entry name" value="G6S_like"/>
    <property type="match status" value="1"/>
</dbReference>
<proteinExistence type="inferred from homology"/>
<dbReference type="InterPro" id="IPR024607">
    <property type="entry name" value="Sulfatase_CS"/>
</dbReference>
<comment type="similarity">
    <text evidence="1">Belongs to the sulfatase family.</text>
</comment>
<dbReference type="PROSITE" id="PS51257">
    <property type="entry name" value="PROKAR_LIPOPROTEIN"/>
    <property type="match status" value="1"/>
</dbReference>
<sequence>MRIGHFTLALLILSSCSKEADQQKTGSRESAKRPNIIYIMSDDHAEQAISAYGHPVSQLAPTPNIDRIADEGALFKNNFCTNSICGPSRAVILTGKFSHLNGFRMNGDLFNGDQQTFPKLLQKVGYTTGMIGKWHLAGHPQGFDYWNILTDQGNYYNPDFISSNKATNTIDTNRIAGYATDIITREALDFISSAKKEEKPFMLMVHHKAPHRNWMPALRHVNKYDSVQFPLPDTYFTDHEGSVASQEQLQTIYKDMYEGHDLKMTKEKGSPELAHNPWTNDFDRMTPEQRKAWDEAYSKKNDAFHEANLSGRALAEWKGQRYLQEYLATIAAVDEGVGEILDYLEKSGLAENTIIVYTTDQGFYLGEKGWFDKRYMYEESLAMPLMMKYPGHIKPGTVVNALTQNIDFPETFLDYAQAEIPKDMQGKSLRPLLENTMNDNAFRDAVYYHYYDFPAFHMVKKHYGVRTDRYKLMHFYDDIDTWELYDLKEDPNEIHNQIDNPQYDAIEAQLRVKLDSLQKVYKVTEKEFEQAPEQQVERAYKQFEKLRGNTGTSYDPVKNQDTQL</sequence>
<keyword evidence="2" id="KW-0378">Hydrolase</keyword>
<comment type="caution">
    <text evidence="4">The sequence shown here is derived from an EMBL/GenBank/DDBJ whole genome shotgun (WGS) entry which is preliminary data.</text>
</comment>
<dbReference type="PANTHER" id="PTHR43108">
    <property type="entry name" value="N-ACETYLGLUCOSAMINE-6-SULFATASE FAMILY MEMBER"/>
    <property type="match status" value="1"/>
</dbReference>
<evidence type="ECO:0000313" key="4">
    <source>
        <dbReference type="EMBL" id="GGC40915.1"/>
    </source>
</evidence>
<dbReference type="InterPro" id="IPR017850">
    <property type="entry name" value="Alkaline_phosphatase_core_sf"/>
</dbReference>
<keyword evidence="5" id="KW-1185">Reference proteome</keyword>
<organism evidence="4 5">
    <name type="scientific">Marivirga lumbricoides</name>
    <dbReference type="NCBI Taxonomy" id="1046115"/>
    <lineage>
        <taxon>Bacteria</taxon>
        <taxon>Pseudomonadati</taxon>
        <taxon>Bacteroidota</taxon>
        <taxon>Cytophagia</taxon>
        <taxon>Cytophagales</taxon>
        <taxon>Marivirgaceae</taxon>
        <taxon>Marivirga</taxon>
    </lineage>
</organism>
<protein>
    <submittedName>
        <fullName evidence="4">N-acetylglucosamine-6-sulfatase</fullName>
    </submittedName>
</protein>
<evidence type="ECO:0000313" key="5">
    <source>
        <dbReference type="Proteomes" id="UP000636010"/>
    </source>
</evidence>
<reference evidence="5" key="1">
    <citation type="journal article" date="2019" name="Int. J. Syst. Evol. Microbiol.">
        <title>The Global Catalogue of Microorganisms (GCM) 10K type strain sequencing project: providing services to taxonomists for standard genome sequencing and annotation.</title>
        <authorList>
            <consortium name="The Broad Institute Genomics Platform"/>
            <consortium name="The Broad Institute Genome Sequencing Center for Infectious Disease"/>
            <person name="Wu L."/>
            <person name="Ma J."/>
        </authorList>
    </citation>
    <scope>NUCLEOTIDE SEQUENCE [LARGE SCALE GENOMIC DNA]</scope>
    <source>
        <strain evidence="5">CGMCC 1.10832</strain>
    </source>
</reference>
<dbReference type="PANTHER" id="PTHR43108:SF6">
    <property type="entry name" value="N-SULPHOGLUCOSAMINE SULPHOHYDROLASE"/>
    <property type="match status" value="1"/>
</dbReference>
<dbReference type="Pfam" id="PF16347">
    <property type="entry name" value="SGSH_C"/>
    <property type="match status" value="1"/>
</dbReference>
<accession>A0ABQ1MI53</accession>